<sequence>MGVNNCIISNLDGCEYAKIQPQSFDRILLDAPCSGTGVIWKDQSVKTSKSPEDIKERFTMQRRLLLSAIDALNASSKTGGYLVYSTCSVLVEENEAVVQYALEKRDVKLVPSGLDFGVDGYTK</sequence>
<name>A0AC34GML4_9BILA</name>
<evidence type="ECO:0000313" key="2">
    <source>
        <dbReference type="WBParaSite" id="ES5_v2.g30862.t1"/>
    </source>
</evidence>
<protein>
    <submittedName>
        <fullName evidence="2">SAM-dependent MTase RsmB/NOP-type domain-containing protein</fullName>
    </submittedName>
</protein>
<reference evidence="2" key="1">
    <citation type="submission" date="2022-11" db="UniProtKB">
        <authorList>
            <consortium name="WormBaseParasite"/>
        </authorList>
    </citation>
    <scope>IDENTIFICATION</scope>
</reference>
<dbReference type="Proteomes" id="UP000887579">
    <property type="component" value="Unplaced"/>
</dbReference>
<evidence type="ECO:0000313" key="1">
    <source>
        <dbReference type="Proteomes" id="UP000887579"/>
    </source>
</evidence>
<accession>A0AC34GML4</accession>
<dbReference type="WBParaSite" id="ES5_v2.g30862.t1">
    <property type="protein sequence ID" value="ES5_v2.g30862.t1"/>
    <property type="gene ID" value="ES5_v2.g30862"/>
</dbReference>
<proteinExistence type="predicted"/>
<organism evidence="1 2">
    <name type="scientific">Panagrolaimus sp. ES5</name>
    <dbReference type="NCBI Taxonomy" id="591445"/>
    <lineage>
        <taxon>Eukaryota</taxon>
        <taxon>Metazoa</taxon>
        <taxon>Ecdysozoa</taxon>
        <taxon>Nematoda</taxon>
        <taxon>Chromadorea</taxon>
        <taxon>Rhabditida</taxon>
        <taxon>Tylenchina</taxon>
        <taxon>Panagrolaimomorpha</taxon>
        <taxon>Panagrolaimoidea</taxon>
        <taxon>Panagrolaimidae</taxon>
        <taxon>Panagrolaimus</taxon>
    </lineage>
</organism>